<dbReference type="Proteomes" id="UP001175228">
    <property type="component" value="Unassembled WGS sequence"/>
</dbReference>
<dbReference type="SUPFAM" id="SSF50494">
    <property type="entry name" value="Trypsin-like serine proteases"/>
    <property type="match status" value="2"/>
</dbReference>
<protein>
    <submittedName>
        <fullName evidence="1">Uncharacterized protein</fullName>
    </submittedName>
</protein>
<reference evidence="1" key="1">
    <citation type="submission" date="2023-06" db="EMBL/GenBank/DDBJ databases">
        <authorList>
            <consortium name="Lawrence Berkeley National Laboratory"/>
            <person name="Ahrendt S."/>
            <person name="Sahu N."/>
            <person name="Indic B."/>
            <person name="Wong-Bajracharya J."/>
            <person name="Merenyi Z."/>
            <person name="Ke H.-M."/>
            <person name="Monk M."/>
            <person name="Kocsube S."/>
            <person name="Drula E."/>
            <person name="Lipzen A."/>
            <person name="Balint B."/>
            <person name="Henrissat B."/>
            <person name="Andreopoulos B."/>
            <person name="Martin F.M."/>
            <person name="Harder C.B."/>
            <person name="Rigling D."/>
            <person name="Ford K.L."/>
            <person name="Foster G.D."/>
            <person name="Pangilinan J."/>
            <person name="Papanicolaou A."/>
            <person name="Barry K."/>
            <person name="LaButti K."/>
            <person name="Viragh M."/>
            <person name="Koriabine M."/>
            <person name="Yan M."/>
            <person name="Riley R."/>
            <person name="Champramary S."/>
            <person name="Plett K.L."/>
            <person name="Tsai I.J."/>
            <person name="Slot J."/>
            <person name="Sipos G."/>
            <person name="Plett J."/>
            <person name="Nagy L.G."/>
            <person name="Grigoriev I.V."/>
        </authorList>
    </citation>
    <scope>NUCLEOTIDE SEQUENCE</scope>
    <source>
        <strain evidence="1">HWK02</strain>
    </source>
</reference>
<proteinExistence type="predicted"/>
<dbReference type="InterPro" id="IPR043504">
    <property type="entry name" value="Peptidase_S1_PA_chymotrypsin"/>
</dbReference>
<name>A0AA39PY75_9AGAR</name>
<keyword evidence="2" id="KW-1185">Reference proteome</keyword>
<dbReference type="AlphaFoldDB" id="A0AA39PY75"/>
<evidence type="ECO:0000313" key="2">
    <source>
        <dbReference type="Proteomes" id="UP001175228"/>
    </source>
</evidence>
<sequence length="555" mass="61604">MNLDNAFFSSCLDVARERCTGSPVSPTKTKDVPEDILLPYPGALSDFYGLPSNPICVYRTGAEWPMPKDPQAQRVPREARPICNHPIRAIWPTLGEQVYEFLDSLDVKWSTIDPVRFAEEGGNPSLLHLWVGVDPGSLSLKNAKAAAIGCKQILAAAQFPDVEIAFRESVFTQSTGPQLLNHILSVDPTSDIRSPFTGTLGIQIAPRNTPYLEGTGALYLCEGGQSDRIFLLTARHVPLPPSVHRNKLYERKSSKQRRHEVLILGSKAYQDALEDMMVKIGHECIFVDQYKRELAVLGEGEDATITATRQEYKDMLTRAEKTITAIDKFHSEITKHWSTSTLRVLGYVVHAPPISVSTGSEKFTEDWALIDLYRDKIDWNMFKGNVVHLGNKISVPDFVLKMHPHPKGRSSFKYPVGGLLQVTDVIEEHEIRQPTLLDANGEECLIVIKNGRSTGVTIGRGTGIESFVREYDEYGIKSTSMALAIHSYSHKDGAFSAPGDSGSIVVDGQGRIVGMLIGGSGTNDSTDVTYLTPYFWLEEQIKKAFPNSYLYMIKE</sequence>
<dbReference type="EMBL" id="JAUEPU010000030">
    <property type="protein sequence ID" value="KAK0492324.1"/>
    <property type="molecule type" value="Genomic_DNA"/>
</dbReference>
<dbReference type="Gene3D" id="2.40.10.10">
    <property type="entry name" value="Trypsin-like serine proteases"/>
    <property type="match status" value="1"/>
</dbReference>
<dbReference type="InterPro" id="IPR009003">
    <property type="entry name" value="Peptidase_S1_PA"/>
</dbReference>
<accession>A0AA39PY75</accession>
<evidence type="ECO:0000313" key="1">
    <source>
        <dbReference type="EMBL" id="KAK0492324.1"/>
    </source>
</evidence>
<gene>
    <name evidence="1" type="ORF">EDD18DRAFT_510636</name>
</gene>
<comment type="caution">
    <text evidence="1">The sequence shown here is derived from an EMBL/GenBank/DDBJ whole genome shotgun (WGS) entry which is preliminary data.</text>
</comment>
<organism evidence="1 2">
    <name type="scientific">Armillaria luteobubalina</name>
    <dbReference type="NCBI Taxonomy" id="153913"/>
    <lineage>
        <taxon>Eukaryota</taxon>
        <taxon>Fungi</taxon>
        <taxon>Dikarya</taxon>
        <taxon>Basidiomycota</taxon>
        <taxon>Agaricomycotina</taxon>
        <taxon>Agaricomycetes</taxon>
        <taxon>Agaricomycetidae</taxon>
        <taxon>Agaricales</taxon>
        <taxon>Marasmiineae</taxon>
        <taxon>Physalacriaceae</taxon>
        <taxon>Armillaria</taxon>
    </lineage>
</organism>